<dbReference type="Pfam" id="PF10521">
    <property type="entry name" value="Tti2"/>
    <property type="match status" value="1"/>
</dbReference>
<evidence type="ECO:0000256" key="1">
    <source>
        <dbReference type="ARBA" id="ARBA00034736"/>
    </source>
</evidence>
<proteinExistence type="inferred from homology"/>
<sequence>MADRAEISQLILGTTLRPLFSAHPHLSEARARARPSGGDGAMGDLHEAQAFKSGTGWGCHNALRWCAAALPAPTLDRRLGLVLPPTLVLMDDWEPAWRDRGAWVLSGWVHALPPDELRRRGLDALLVKALVHSLSLHSEPLPHVLPVTLDLVSHLDGKKRADAYADIVDKALVSGWAYAPSGAEGRAVLISIAHTLETLCGVLGVGIARWLKSIVPSLLEPLQYSPSAGQLAHFEANTHALATLLCTLRGTGRVARWRGQILDVLSRLWVQIRERDFSFDGGEAESESDVLSSCTI</sequence>
<dbReference type="GO" id="GO:0110078">
    <property type="term" value="C:TTT Hsp90 cochaperone complex"/>
    <property type="evidence" value="ECO:0007669"/>
    <property type="project" value="InterPro"/>
</dbReference>
<comment type="similarity">
    <text evidence="1">Belongs to the TTI2 family.</text>
</comment>
<dbReference type="GO" id="GO:0005634">
    <property type="term" value="C:nucleus"/>
    <property type="evidence" value="ECO:0007669"/>
    <property type="project" value="TreeGrafter"/>
</dbReference>
<protein>
    <submittedName>
        <fullName evidence="2">Uncharacterized protein</fullName>
    </submittedName>
</protein>
<dbReference type="PANTHER" id="PTHR32226:SF2">
    <property type="entry name" value="TELO2-INTERACTING PROTEIN 2"/>
    <property type="match status" value="1"/>
</dbReference>
<evidence type="ECO:0000313" key="3">
    <source>
        <dbReference type="Proteomes" id="UP000473826"/>
    </source>
</evidence>
<reference evidence="2 3" key="1">
    <citation type="journal article" date="2019" name="PLoS Genet.">
        <title>Convergent evolution of linked mating-type loci in basidiomycete fungi.</title>
        <authorList>
            <person name="Sun S."/>
            <person name="Coelho M.A."/>
            <person name="Heitman J."/>
            <person name="Nowrousian M."/>
        </authorList>
    </citation>
    <scope>NUCLEOTIDE SEQUENCE [LARGE SCALE GENOMIC DNA]</scope>
    <source>
        <strain evidence="2 3">CBS 4282</strain>
    </source>
</reference>
<evidence type="ECO:0000313" key="2">
    <source>
        <dbReference type="EMBL" id="TXT07512.1"/>
    </source>
</evidence>
<accession>A0A7D8V439</accession>
<comment type="caution">
    <text evidence="2">The sequence shown here is derived from an EMBL/GenBank/DDBJ whole genome shotgun (WGS) entry which is preliminary data.</text>
</comment>
<name>A0A7D8V439_VANHU</name>
<dbReference type="PANTHER" id="PTHR32226">
    <property type="entry name" value="TELO2-INTERACTING PROTEIN 2"/>
    <property type="match status" value="1"/>
</dbReference>
<dbReference type="AlphaFoldDB" id="A0A7D8V439"/>
<dbReference type="GO" id="GO:0005829">
    <property type="term" value="C:cytosol"/>
    <property type="evidence" value="ECO:0007669"/>
    <property type="project" value="TreeGrafter"/>
</dbReference>
<dbReference type="InterPro" id="IPR018870">
    <property type="entry name" value="Tti2"/>
</dbReference>
<dbReference type="EMBL" id="QKWK01000008">
    <property type="protein sequence ID" value="TXT07512.1"/>
    <property type="molecule type" value="Genomic_DNA"/>
</dbReference>
<gene>
    <name evidence="2" type="ORF">VHUM_03232</name>
</gene>
<organism evidence="2 3">
    <name type="scientific">Vanrija humicola</name>
    <name type="common">Yeast</name>
    <name type="synonym">Cryptococcus humicola</name>
    <dbReference type="NCBI Taxonomy" id="5417"/>
    <lineage>
        <taxon>Eukaryota</taxon>
        <taxon>Fungi</taxon>
        <taxon>Dikarya</taxon>
        <taxon>Basidiomycota</taxon>
        <taxon>Agaricomycotina</taxon>
        <taxon>Tremellomycetes</taxon>
        <taxon>Trichosporonales</taxon>
        <taxon>Trichosporonaceae</taxon>
        <taxon>Vanrija</taxon>
    </lineage>
</organism>
<dbReference type="OrthoDB" id="6417021at2759"/>
<dbReference type="Proteomes" id="UP000473826">
    <property type="component" value="Unassembled WGS sequence"/>
</dbReference>
<keyword evidence="3" id="KW-1185">Reference proteome</keyword>